<name>A0A2T4CH83_TRILO</name>
<keyword evidence="1" id="KW-1133">Transmembrane helix</keyword>
<keyword evidence="3" id="KW-1185">Reference proteome</keyword>
<evidence type="ECO:0000313" key="2">
    <source>
        <dbReference type="EMBL" id="PTB80910.1"/>
    </source>
</evidence>
<evidence type="ECO:0000313" key="3">
    <source>
        <dbReference type="Proteomes" id="UP000240760"/>
    </source>
</evidence>
<protein>
    <submittedName>
        <fullName evidence="2">Uncharacterized protein</fullName>
    </submittedName>
</protein>
<evidence type="ECO:0000256" key="1">
    <source>
        <dbReference type="SAM" id="Phobius"/>
    </source>
</evidence>
<reference evidence="2 3" key="1">
    <citation type="submission" date="2016-07" db="EMBL/GenBank/DDBJ databases">
        <title>Multiple horizontal gene transfer events from other fungi enriched the ability of initially mycotrophic Trichoderma (Ascomycota) to feed on dead plant biomass.</title>
        <authorList>
            <consortium name="DOE Joint Genome Institute"/>
            <person name="Aerts A."/>
            <person name="Atanasova L."/>
            <person name="Chenthamara K."/>
            <person name="Zhang J."/>
            <person name="Grujic M."/>
            <person name="Henrissat B."/>
            <person name="Kuo A."/>
            <person name="Salamov A."/>
            <person name="Lipzen A."/>
            <person name="Labutti K."/>
            <person name="Barry K."/>
            <person name="Miao Y."/>
            <person name="Rahimi M.J."/>
            <person name="Shen Q."/>
            <person name="Grigoriev I.V."/>
            <person name="Kubicek C.P."/>
            <person name="Druzhinina I.S."/>
        </authorList>
    </citation>
    <scope>NUCLEOTIDE SEQUENCE [LARGE SCALE GENOMIC DNA]</scope>
    <source>
        <strain evidence="2 3">ATCC 18648</strain>
    </source>
</reference>
<feature type="transmembrane region" description="Helical" evidence="1">
    <location>
        <begin position="50"/>
        <end position="74"/>
    </location>
</feature>
<proteinExistence type="predicted"/>
<keyword evidence="1" id="KW-0812">Transmembrane</keyword>
<dbReference type="AlphaFoldDB" id="A0A2T4CH83"/>
<organism evidence="2 3">
    <name type="scientific">Trichoderma longibrachiatum ATCC 18648</name>
    <dbReference type="NCBI Taxonomy" id="983965"/>
    <lineage>
        <taxon>Eukaryota</taxon>
        <taxon>Fungi</taxon>
        <taxon>Dikarya</taxon>
        <taxon>Ascomycota</taxon>
        <taxon>Pezizomycotina</taxon>
        <taxon>Sordariomycetes</taxon>
        <taxon>Hypocreomycetidae</taxon>
        <taxon>Hypocreales</taxon>
        <taxon>Hypocreaceae</taxon>
        <taxon>Trichoderma</taxon>
    </lineage>
</organism>
<keyword evidence="1" id="KW-0472">Membrane</keyword>
<dbReference type="Proteomes" id="UP000240760">
    <property type="component" value="Unassembled WGS sequence"/>
</dbReference>
<gene>
    <name evidence="2" type="ORF">M440DRAFT_1002098</name>
</gene>
<sequence length="78" mass="8525">MTMLAGRLRWRDLLLALPPISETSHGVLLPVGRQGPVGMEAMSCVLRTSNMHVACDATLTIYYLSALFLCFISLSDAK</sequence>
<accession>A0A2T4CH83</accession>
<dbReference type="EMBL" id="KZ679126">
    <property type="protein sequence ID" value="PTB80910.1"/>
    <property type="molecule type" value="Genomic_DNA"/>
</dbReference>